<accession>A0A058YZL1</accession>
<organism evidence="5">
    <name type="scientific">Fonticula alba</name>
    <name type="common">Slime mold</name>
    <dbReference type="NCBI Taxonomy" id="691883"/>
    <lineage>
        <taxon>Eukaryota</taxon>
        <taxon>Rotosphaerida</taxon>
        <taxon>Fonticulaceae</taxon>
        <taxon>Fonticula</taxon>
    </lineage>
</organism>
<dbReference type="Gene3D" id="1.20.5.420">
    <property type="entry name" value="Immunoglobulin FC, subunit C"/>
    <property type="match status" value="1"/>
</dbReference>
<evidence type="ECO:0000313" key="5">
    <source>
        <dbReference type="EMBL" id="KCV67420.1"/>
    </source>
</evidence>
<dbReference type="Gene3D" id="1.10.260.100">
    <property type="match status" value="1"/>
</dbReference>
<gene>
    <name evidence="5" type="ORF">H696_06149</name>
</gene>
<keyword evidence="2 3" id="KW-0802">TPR repeat</keyword>
<dbReference type="GeneID" id="20530874"/>
<dbReference type="STRING" id="691883.A0A058YZL1"/>
<dbReference type="Gene3D" id="1.25.40.10">
    <property type="entry name" value="Tetratricopeptide repeat domain"/>
    <property type="match status" value="1"/>
</dbReference>
<name>A0A058YZL1_FONAL</name>
<dbReference type="InterPro" id="IPR047150">
    <property type="entry name" value="SGT"/>
</dbReference>
<dbReference type="OrthoDB" id="2335338at2759"/>
<dbReference type="AlphaFoldDB" id="A0A058YZL1"/>
<feature type="repeat" description="TPR" evidence="3">
    <location>
        <begin position="87"/>
        <end position="120"/>
    </location>
</feature>
<dbReference type="SMART" id="SM00028">
    <property type="entry name" value="TPR"/>
    <property type="match status" value="3"/>
</dbReference>
<dbReference type="eggNOG" id="KOG0553">
    <property type="taxonomic scope" value="Eukaryota"/>
</dbReference>
<reference evidence="5" key="1">
    <citation type="submission" date="2013-04" db="EMBL/GenBank/DDBJ databases">
        <title>The Genome Sequence of Fonticula alba ATCC 38817.</title>
        <authorList>
            <consortium name="The Broad Institute Genomics Platform"/>
            <person name="Russ C."/>
            <person name="Cuomo C."/>
            <person name="Burger G."/>
            <person name="Gray M.W."/>
            <person name="Holland P.W.H."/>
            <person name="King N."/>
            <person name="Lang F.B.F."/>
            <person name="Roger A.J."/>
            <person name="Ruiz-Trillo I."/>
            <person name="Brown M."/>
            <person name="Walker B."/>
            <person name="Young S."/>
            <person name="Zeng Q."/>
            <person name="Gargeya S."/>
            <person name="Fitzgerald M."/>
            <person name="Haas B."/>
            <person name="Abouelleil A."/>
            <person name="Allen A.W."/>
            <person name="Alvarado L."/>
            <person name="Arachchi H.M."/>
            <person name="Berlin A.M."/>
            <person name="Chapman S.B."/>
            <person name="Gainer-Dewar J."/>
            <person name="Goldberg J."/>
            <person name="Griggs A."/>
            <person name="Gujja S."/>
            <person name="Hansen M."/>
            <person name="Howarth C."/>
            <person name="Imamovic A."/>
            <person name="Ireland A."/>
            <person name="Larimer J."/>
            <person name="McCowan C."/>
            <person name="Murphy C."/>
            <person name="Pearson M."/>
            <person name="Poon T.W."/>
            <person name="Priest M."/>
            <person name="Roberts A."/>
            <person name="Saif S."/>
            <person name="Shea T."/>
            <person name="Sisk P."/>
            <person name="Sykes S."/>
            <person name="Wortman J."/>
            <person name="Nusbaum C."/>
            <person name="Birren B."/>
        </authorList>
    </citation>
    <scope>NUCLEOTIDE SEQUENCE [LARGE SCALE GENOMIC DNA]</scope>
    <source>
        <strain evidence="5">ATCC 38817</strain>
    </source>
</reference>
<dbReference type="GO" id="GO:0060090">
    <property type="term" value="F:molecular adaptor activity"/>
    <property type="evidence" value="ECO:0007669"/>
    <property type="project" value="TreeGrafter"/>
</dbReference>
<keyword evidence="6" id="KW-1185">Reference proteome</keyword>
<feature type="region of interest" description="Disordered" evidence="4">
    <location>
        <begin position="227"/>
        <end position="250"/>
    </location>
</feature>
<dbReference type="PANTHER" id="PTHR45831">
    <property type="entry name" value="LD24721P"/>
    <property type="match status" value="1"/>
</dbReference>
<sequence length="318" mass="32898">MTDASLRTRHTVLKYVADLIKAGPTEDLSEDAIASLEVSLQCMGAAFGFEEADETLAFPGDLPALLSAKPVSGYSGSTPSDADVAAAEKLKNDGNAKLKASDYKGAVDCYTNAIILNPTAVYYSNRAMALTSIGMFSAAVLDCNHAISLDSNYAKAYSFKGAALARQSCHEYSARCYTKAASVAETDNLRDLYLNNASGQRALVGPADMSAKIYPAFENDITLAEGSDSAAGSGASTSAESSPSAGAGGMPDIASMLPGLMNNPAIANMLNQPGLSNMMQNMMQDGSLSQMMNNLMQDPAALQNALSGLGLGGAPPRG</sequence>
<feature type="compositionally biased region" description="Low complexity" evidence="4">
    <location>
        <begin position="227"/>
        <end position="245"/>
    </location>
</feature>
<proteinExistence type="predicted"/>
<dbReference type="RefSeq" id="XP_009498174.1">
    <property type="nucleotide sequence ID" value="XM_009499899.1"/>
</dbReference>
<dbReference type="SUPFAM" id="SSF48452">
    <property type="entry name" value="TPR-like"/>
    <property type="match status" value="1"/>
</dbReference>
<keyword evidence="1" id="KW-0677">Repeat</keyword>
<protein>
    <recommendedName>
        <fullName evidence="7">SGTA homodimerisation domain-containing protein</fullName>
    </recommendedName>
</protein>
<dbReference type="GO" id="GO:0072380">
    <property type="term" value="C:TRC complex"/>
    <property type="evidence" value="ECO:0007669"/>
    <property type="project" value="TreeGrafter"/>
</dbReference>
<dbReference type="GO" id="GO:0006620">
    <property type="term" value="P:post-translational protein targeting to endoplasmic reticulum membrane"/>
    <property type="evidence" value="ECO:0007669"/>
    <property type="project" value="TreeGrafter"/>
</dbReference>
<dbReference type="EMBL" id="KB932220">
    <property type="protein sequence ID" value="KCV67420.1"/>
    <property type="molecule type" value="Genomic_DNA"/>
</dbReference>
<evidence type="ECO:0008006" key="7">
    <source>
        <dbReference type="Google" id="ProtNLM"/>
    </source>
</evidence>
<dbReference type="OMA" id="DMARNMM"/>
<dbReference type="PANTHER" id="PTHR45831:SF2">
    <property type="entry name" value="LD24721P"/>
    <property type="match status" value="1"/>
</dbReference>
<evidence type="ECO:0000256" key="2">
    <source>
        <dbReference type="ARBA" id="ARBA00022803"/>
    </source>
</evidence>
<dbReference type="InterPro" id="IPR011990">
    <property type="entry name" value="TPR-like_helical_dom_sf"/>
</dbReference>
<dbReference type="InterPro" id="IPR019734">
    <property type="entry name" value="TPR_rpt"/>
</dbReference>
<evidence type="ECO:0000256" key="1">
    <source>
        <dbReference type="ARBA" id="ARBA00022737"/>
    </source>
</evidence>
<dbReference type="GO" id="GO:0016020">
    <property type="term" value="C:membrane"/>
    <property type="evidence" value="ECO:0007669"/>
    <property type="project" value="TreeGrafter"/>
</dbReference>
<evidence type="ECO:0000313" key="6">
    <source>
        <dbReference type="Proteomes" id="UP000030693"/>
    </source>
</evidence>
<dbReference type="Proteomes" id="UP000030693">
    <property type="component" value="Unassembled WGS sequence"/>
</dbReference>
<evidence type="ECO:0000256" key="4">
    <source>
        <dbReference type="SAM" id="MobiDB-lite"/>
    </source>
</evidence>
<evidence type="ECO:0000256" key="3">
    <source>
        <dbReference type="PROSITE-ProRule" id="PRU00339"/>
    </source>
</evidence>
<dbReference type="PROSITE" id="PS50005">
    <property type="entry name" value="TPR"/>
    <property type="match status" value="1"/>
</dbReference>